<gene>
    <name evidence="2" type="ORF">SCOCK_400024</name>
</gene>
<sequence>MSAYREAHVTPDLPPPVVTPDLQGQGGPGSAGRQTTGGKPERTHRHEAAPATGRSGDGDG</sequence>
<dbReference type="RefSeq" id="WP_251494694.1">
    <property type="nucleotide sequence ID" value="NZ_CAJSLV010000071.1"/>
</dbReference>
<feature type="compositionally biased region" description="Basic and acidic residues" evidence="1">
    <location>
        <begin position="39"/>
        <end position="48"/>
    </location>
</feature>
<proteinExistence type="predicted"/>
<protein>
    <submittedName>
        <fullName evidence="2">Uncharacterized protein</fullName>
    </submittedName>
</protein>
<accession>A0A9W4GV54</accession>
<dbReference type="EMBL" id="CAJSLV010000071">
    <property type="protein sequence ID" value="CAG6396367.1"/>
    <property type="molecule type" value="Genomic_DNA"/>
</dbReference>
<evidence type="ECO:0000313" key="3">
    <source>
        <dbReference type="Proteomes" id="UP001152519"/>
    </source>
</evidence>
<dbReference type="AlphaFoldDB" id="A0A9W4GV54"/>
<organism evidence="2 3">
    <name type="scientific">Actinacidiphila cocklensis</name>
    <dbReference type="NCBI Taxonomy" id="887465"/>
    <lineage>
        <taxon>Bacteria</taxon>
        <taxon>Bacillati</taxon>
        <taxon>Actinomycetota</taxon>
        <taxon>Actinomycetes</taxon>
        <taxon>Kitasatosporales</taxon>
        <taxon>Streptomycetaceae</taxon>
        <taxon>Actinacidiphila</taxon>
    </lineage>
</organism>
<comment type="caution">
    <text evidence="2">The sequence shown here is derived from an EMBL/GenBank/DDBJ whole genome shotgun (WGS) entry which is preliminary data.</text>
</comment>
<feature type="region of interest" description="Disordered" evidence="1">
    <location>
        <begin position="1"/>
        <end position="60"/>
    </location>
</feature>
<evidence type="ECO:0000256" key="1">
    <source>
        <dbReference type="SAM" id="MobiDB-lite"/>
    </source>
</evidence>
<evidence type="ECO:0000313" key="2">
    <source>
        <dbReference type="EMBL" id="CAG6396367.1"/>
    </source>
</evidence>
<name>A0A9W4GV54_9ACTN</name>
<reference evidence="2" key="1">
    <citation type="submission" date="2021-05" db="EMBL/GenBank/DDBJ databases">
        <authorList>
            <person name="Arsene-Ploetze F."/>
        </authorList>
    </citation>
    <scope>NUCLEOTIDE SEQUENCE</scope>
    <source>
        <strain evidence="2">DSM 42138</strain>
    </source>
</reference>
<keyword evidence="3" id="KW-1185">Reference proteome</keyword>
<dbReference type="Proteomes" id="UP001152519">
    <property type="component" value="Unassembled WGS sequence"/>
</dbReference>